<evidence type="ECO:0000313" key="7">
    <source>
        <dbReference type="EMBL" id="AZP14678.1"/>
    </source>
</evidence>
<dbReference type="Pfam" id="PF04011">
    <property type="entry name" value="LemA"/>
    <property type="match status" value="1"/>
</dbReference>
<comment type="subcellular location">
    <subcellularLocation>
        <location evidence="1">Membrane</location>
        <topology evidence="1">Single-pass membrane protein</topology>
    </subcellularLocation>
</comment>
<organism evidence="7 8">
    <name type="scientific">Undibacterium parvum</name>
    <dbReference type="NCBI Taxonomy" id="401471"/>
    <lineage>
        <taxon>Bacteria</taxon>
        <taxon>Pseudomonadati</taxon>
        <taxon>Pseudomonadota</taxon>
        <taxon>Betaproteobacteria</taxon>
        <taxon>Burkholderiales</taxon>
        <taxon>Oxalobacteraceae</taxon>
        <taxon>Undibacterium</taxon>
    </lineage>
</organism>
<dbReference type="InterPro" id="IPR007156">
    <property type="entry name" value="MamQ_LemA"/>
</dbReference>
<evidence type="ECO:0000313" key="8">
    <source>
        <dbReference type="Proteomes" id="UP000275663"/>
    </source>
</evidence>
<evidence type="ECO:0000256" key="1">
    <source>
        <dbReference type="ARBA" id="ARBA00004167"/>
    </source>
</evidence>
<keyword evidence="8" id="KW-1185">Reference proteome</keyword>
<comment type="similarity">
    <text evidence="2">Belongs to the LemA family.</text>
</comment>
<dbReference type="SUPFAM" id="SSF140478">
    <property type="entry name" value="LemA-like"/>
    <property type="match status" value="1"/>
</dbReference>
<evidence type="ECO:0000256" key="4">
    <source>
        <dbReference type="ARBA" id="ARBA00022989"/>
    </source>
</evidence>
<evidence type="ECO:0000256" key="3">
    <source>
        <dbReference type="ARBA" id="ARBA00022692"/>
    </source>
</evidence>
<evidence type="ECO:0000256" key="2">
    <source>
        <dbReference type="ARBA" id="ARBA00008854"/>
    </source>
</evidence>
<dbReference type="EMBL" id="CP034464">
    <property type="protein sequence ID" value="AZP14678.1"/>
    <property type="molecule type" value="Genomic_DNA"/>
</dbReference>
<name>A0A3S9HRD1_9BURK</name>
<dbReference type="PANTHER" id="PTHR34478">
    <property type="entry name" value="PROTEIN LEMA"/>
    <property type="match status" value="1"/>
</dbReference>
<evidence type="ECO:0000256" key="6">
    <source>
        <dbReference type="SAM" id="Phobius"/>
    </source>
</evidence>
<reference evidence="7 8" key="1">
    <citation type="journal article" date="2011" name="Int. J. Syst. Evol. Microbiol.">
        <title>Description of Undibacterium oligocarboniphilum sp. nov., isolated from purified water, and Undibacterium pigrum strain CCUG 49012 as the type strain of Undibacterium parvum sp. nov., and emended descriptions of the genus Undibacterium and the species Undibacterium pigrum.</title>
        <authorList>
            <person name="Eder W."/>
            <person name="Wanner G."/>
            <person name="Ludwig W."/>
            <person name="Busse H.J."/>
            <person name="Ziemke-Kageler F."/>
            <person name="Lang E."/>
        </authorList>
    </citation>
    <scope>NUCLEOTIDE SEQUENCE [LARGE SCALE GENOMIC DNA]</scope>
    <source>
        <strain evidence="7 8">DSM 23061</strain>
    </source>
</reference>
<feature type="transmembrane region" description="Helical" evidence="6">
    <location>
        <begin position="27"/>
        <end position="47"/>
    </location>
</feature>
<dbReference type="GO" id="GO:0016020">
    <property type="term" value="C:membrane"/>
    <property type="evidence" value="ECO:0007669"/>
    <property type="project" value="UniProtKB-SubCell"/>
</dbReference>
<dbReference type="KEGG" id="upv:EJN92_20150"/>
<gene>
    <name evidence="7" type="ORF">EJN92_20150</name>
</gene>
<protein>
    <submittedName>
        <fullName evidence="7">LemA family protein</fullName>
    </submittedName>
</protein>
<proteinExistence type="inferred from homology"/>
<evidence type="ECO:0000256" key="5">
    <source>
        <dbReference type="ARBA" id="ARBA00023136"/>
    </source>
</evidence>
<dbReference type="PANTHER" id="PTHR34478:SF2">
    <property type="entry name" value="MEMBRANE PROTEIN"/>
    <property type="match status" value="1"/>
</dbReference>
<keyword evidence="5 6" id="KW-0472">Membrane</keyword>
<dbReference type="Gene3D" id="1.20.1440.20">
    <property type="entry name" value="LemA-like domain"/>
    <property type="match status" value="1"/>
</dbReference>
<dbReference type="Proteomes" id="UP000275663">
    <property type="component" value="Chromosome"/>
</dbReference>
<keyword evidence="3 6" id="KW-0812">Transmembrane</keyword>
<dbReference type="InterPro" id="IPR023353">
    <property type="entry name" value="LemA-like_dom_sf"/>
</dbReference>
<accession>A0A3S9HRD1</accession>
<keyword evidence="4 6" id="KW-1133">Transmembrane helix</keyword>
<sequence length="224" mass="25671">MTDLFPKKNETTHLPGYGEQKPYAGKWLLAVSTLIFVLITLCAWYSMNQYNYLQDNDERVDAEWSHVLNQYTRRADLIPNLVAVVKSYASHETSLFNEIAAARSKVTELSSSAKNSTDPRALAQFLEAQKQLAVPLSRLLMVAEKYPDLKASDLYRDLMVQLEGTENRITYSRQRYIEAVARYNFMVRRFPSNLIAKQAGYNARAKFDVENVSAIQHPPEIELK</sequence>
<dbReference type="AlphaFoldDB" id="A0A3S9HRD1"/>